<proteinExistence type="predicted"/>
<dbReference type="EMBL" id="WOWK01000045">
    <property type="protein sequence ID" value="KAF0324349.1"/>
    <property type="molecule type" value="Genomic_DNA"/>
</dbReference>
<comment type="caution">
    <text evidence="3">The sequence shown here is derived from an EMBL/GenBank/DDBJ whole genome shotgun (WGS) entry which is preliminary data.</text>
</comment>
<dbReference type="Proteomes" id="UP000434172">
    <property type="component" value="Unassembled WGS sequence"/>
</dbReference>
<protein>
    <submittedName>
        <fullName evidence="3">Alpha-galactosidase a</fullName>
    </submittedName>
</protein>
<dbReference type="InterPro" id="IPR000719">
    <property type="entry name" value="Prot_kinase_dom"/>
</dbReference>
<dbReference type="Gene3D" id="1.10.510.10">
    <property type="entry name" value="Transferase(Phosphotransferase) domain 1"/>
    <property type="match status" value="1"/>
</dbReference>
<feature type="chain" id="PRO_5034541732" evidence="1">
    <location>
        <begin position="20"/>
        <end position="231"/>
    </location>
</feature>
<evidence type="ECO:0000259" key="2">
    <source>
        <dbReference type="PROSITE" id="PS50011"/>
    </source>
</evidence>
<evidence type="ECO:0000313" key="3">
    <source>
        <dbReference type="EMBL" id="KAF0324349.1"/>
    </source>
</evidence>
<evidence type="ECO:0000256" key="1">
    <source>
        <dbReference type="SAM" id="SignalP"/>
    </source>
</evidence>
<dbReference type="Pfam" id="PF06293">
    <property type="entry name" value="Kdo"/>
    <property type="match status" value="1"/>
</dbReference>
<feature type="signal peptide" evidence="1">
    <location>
        <begin position="1"/>
        <end position="19"/>
    </location>
</feature>
<dbReference type="InterPro" id="IPR011009">
    <property type="entry name" value="Kinase-like_dom_sf"/>
</dbReference>
<feature type="domain" description="Protein kinase" evidence="2">
    <location>
        <begin position="55"/>
        <end position="231"/>
    </location>
</feature>
<dbReference type="OrthoDB" id="2687876at2759"/>
<name>A0A8H3WC70_9PEZI</name>
<dbReference type="PROSITE" id="PS50011">
    <property type="entry name" value="PROTEIN_KINASE_DOM"/>
    <property type="match status" value="1"/>
</dbReference>
<dbReference type="SUPFAM" id="SSF56112">
    <property type="entry name" value="Protein kinase-like (PK-like)"/>
    <property type="match status" value="1"/>
</dbReference>
<gene>
    <name evidence="3" type="ORF">GQ607_008523</name>
</gene>
<keyword evidence="1" id="KW-0732">Signal</keyword>
<dbReference type="GO" id="GO:0005524">
    <property type="term" value="F:ATP binding"/>
    <property type="evidence" value="ECO:0007669"/>
    <property type="project" value="InterPro"/>
</dbReference>
<accession>A0A8H3WC70</accession>
<dbReference type="GO" id="GO:0004672">
    <property type="term" value="F:protein kinase activity"/>
    <property type="evidence" value="ECO:0007669"/>
    <property type="project" value="InterPro"/>
</dbReference>
<sequence>MHFPTLQLLGLVGIQGVLSHPLSVSKYGTVEKRKPDGFWREDGYDFLGELNLDELTIGENVGGGKDGNAFKATVTGETAQGWDRSVTWILKKDYSNKQHILKEKEAYEAIDGKDVGPKFGALVYDQCTGDEEGILIEFIESRFADPNNKDDAQKALETVKRMHDAGWIHGDLTSVRNIVVRTSDNKAVLLDFALARKIKSAQDSREDFQDLALAFAGVRFDDDGTTWNVRE</sequence>
<evidence type="ECO:0000313" key="4">
    <source>
        <dbReference type="Proteomes" id="UP000434172"/>
    </source>
</evidence>
<reference evidence="3 4" key="1">
    <citation type="submission" date="2019-12" db="EMBL/GenBank/DDBJ databases">
        <title>A genome sequence resource for the geographically widespread anthracnose pathogen Colletotrichum asianum.</title>
        <authorList>
            <person name="Meng Y."/>
        </authorList>
    </citation>
    <scope>NUCLEOTIDE SEQUENCE [LARGE SCALE GENOMIC DNA]</scope>
    <source>
        <strain evidence="3 4">ICMP 18580</strain>
    </source>
</reference>
<dbReference type="AlphaFoldDB" id="A0A8H3WC70"/>
<keyword evidence="4" id="KW-1185">Reference proteome</keyword>
<organism evidence="3 4">
    <name type="scientific">Colletotrichum asianum</name>
    <dbReference type="NCBI Taxonomy" id="702518"/>
    <lineage>
        <taxon>Eukaryota</taxon>
        <taxon>Fungi</taxon>
        <taxon>Dikarya</taxon>
        <taxon>Ascomycota</taxon>
        <taxon>Pezizomycotina</taxon>
        <taxon>Sordariomycetes</taxon>
        <taxon>Hypocreomycetidae</taxon>
        <taxon>Glomerellales</taxon>
        <taxon>Glomerellaceae</taxon>
        <taxon>Colletotrichum</taxon>
        <taxon>Colletotrichum gloeosporioides species complex</taxon>
    </lineage>
</organism>